<organism evidence="2 3">
    <name type="scientific">Synaphobranchus kaupii</name>
    <name type="common">Kaup's arrowtooth eel</name>
    <dbReference type="NCBI Taxonomy" id="118154"/>
    <lineage>
        <taxon>Eukaryota</taxon>
        <taxon>Metazoa</taxon>
        <taxon>Chordata</taxon>
        <taxon>Craniata</taxon>
        <taxon>Vertebrata</taxon>
        <taxon>Euteleostomi</taxon>
        <taxon>Actinopterygii</taxon>
        <taxon>Neopterygii</taxon>
        <taxon>Teleostei</taxon>
        <taxon>Anguilliformes</taxon>
        <taxon>Synaphobranchidae</taxon>
        <taxon>Synaphobranchus</taxon>
    </lineage>
</organism>
<accession>A0A9Q1J3M3</accession>
<evidence type="ECO:0000256" key="1">
    <source>
        <dbReference type="SAM" id="MobiDB-lite"/>
    </source>
</evidence>
<dbReference type="EMBL" id="JAINUF010000004">
    <property type="protein sequence ID" value="KAJ8364593.1"/>
    <property type="molecule type" value="Genomic_DNA"/>
</dbReference>
<dbReference type="AlphaFoldDB" id="A0A9Q1J3M3"/>
<dbReference type="PANTHER" id="PTHR31025">
    <property type="entry name" value="SI:CH211-196P9.1-RELATED"/>
    <property type="match status" value="1"/>
</dbReference>
<dbReference type="Proteomes" id="UP001152622">
    <property type="component" value="Chromosome 4"/>
</dbReference>
<reference evidence="2" key="1">
    <citation type="journal article" date="2023" name="Science">
        <title>Genome structures resolve the early diversification of teleost fishes.</title>
        <authorList>
            <person name="Parey E."/>
            <person name="Louis A."/>
            <person name="Montfort J."/>
            <person name="Bouchez O."/>
            <person name="Roques C."/>
            <person name="Iampietro C."/>
            <person name="Lluch J."/>
            <person name="Castinel A."/>
            <person name="Donnadieu C."/>
            <person name="Desvignes T."/>
            <person name="Floi Bucao C."/>
            <person name="Jouanno E."/>
            <person name="Wen M."/>
            <person name="Mejri S."/>
            <person name="Dirks R."/>
            <person name="Jansen H."/>
            <person name="Henkel C."/>
            <person name="Chen W.J."/>
            <person name="Zahm M."/>
            <person name="Cabau C."/>
            <person name="Klopp C."/>
            <person name="Thompson A.W."/>
            <person name="Robinson-Rechavi M."/>
            <person name="Braasch I."/>
            <person name="Lecointre G."/>
            <person name="Bobe J."/>
            <person name="Postlethwait J.H."/>
            <person name="Berthelot C."/>
            <person name="Roest Crollius H."/>
            <person name="Guiguen Y."/>
        </authorList>
    </citation>
    <scope>NUCLEOTIDE SEQUENCE</scope>
    <source>
        <strain evidence="2">WJC10195</strain>
    </source>
</reference>
<dbReference type="OrthoDB" id="8963080at2759"/>
<evidence type="ECO:0000313" key="2">
    <source>
        <dbReference type="EMBL" id="KAJ8364593.1"/>
    </source>
</evidence>
<name>A0A9Q1J3M3_SYNKA</name>
<comment type="caution">
    <text evidence="2">The sequence shown here is derived from an EMBL/GenBank/DDBJ whole genome shotgun (WGS) entry which is preliminary data.</text>
</comment>
<feature type="region of interest" description="Disordered" evidence="1">
    <location>
        <begin position="76"/>
        <end position="97"/>
    </location>
</feature>
<feature type="compositionally biased region" description="Low complexity" evidence="1">
    <location>
        <begin position="81"/>
        <end position="93"/>
    </location>
</feature>
<proteinExistence type="predicted"/>
<evidence type="ECO:0000313" key="3">
    <source>
        <dbReference type="Proteomes" id="UP001152622"/>
    </source>
</evidence>
<gene>
    <name evidence="2" type="ORF">SKAU_G00134240</name>
</gene>
<dbReference type="PANTHER" id="PTHR31025:SF29">
    <property type="entry name" value="SI:CH211-196P9.1"/>
    <property type="match status" value="1"/>
</dbReference>
<keyword evidence="3" id="KW-1185">Reference proteome</keyword>
<sequence length="514" mass="58231">MPAVRVKYRDRQKYICYEGQLTFTSFLDCVAKKFDIPALDLKVYDDSNTEVDEEVFEFLVTRQVLGVLEVRLPQGPNLNDSLSSPASSSFASSTGDMEVDSDDTIMLQHSPATRKKAEDTRLAHMIEDILKNKPGGQRIMDEYARTKGITDTRRRDMMKILVAHMTSEHGTSPSRRVKEDYAKGIIALFPYLADPSSKLGYEHYYNAEDASGYLSWRLKFVQKEALEGRKKTRTGGPKIDRDPFSEVNWLTTEDLCREAIALMKHTTDEAIVKEKMKQTFTYRQKMVHDPVKSSEIFTAFPRFLDIAGMIEQDFSLLFGDATSAKFLEKWPTFYKQKVLEQSRGLTQTGDLQDLVQNAGSTTEVENGWDRDMSSVLVLVHLLPPSPQGRKRPGKLSARQASDHLVKFIKTGTSVQGHLDGITESLQPYLLAVGTQLSVIQKYFIVIDKHAIPCKSPDSLACVDELFKAHFVFGASYNQNLENMYNFMQTSIYEIDVGTTKVTPRVAELRARIQH</sequence>
<protein>
    <submittedName>
        <fullName evidence="2">Uncharacterized protein</fullName>
    </submittedName>
</protein>